<evidence type="ECO:0000256" key="1">
    <source>
        <dbReference type="ARBA" id="ARBA00004651"/>
    </source>
</evidence>
<dbReference type="Proteomes" id="UP000232133">
    <property type="component" value="Chromosome"/>
</dbReference>
<dbReference type="CDD" id="cd06550">
    <property type="entry name" value="TM_ABC_iron-siderophores_like"/>
    <property type="match status" value="1"/>
</dbReference>
<keyword evidence="7 8" id="KW-0472">Membrane</keyword>
<feature type="transmembrane region" description="Helical" evidence="8">
    <location>
        <begin position="148"/>
        <end position="174"/>
    </location>
</feature>
<evidence type="ECO:0000256" key="2">
    <source>
        <dbReference type="ARBA" id="ARBA00007935"/>
    </source>
</evidence>
<dbReference type="GO" id="GO:0005886">
    <property type="term" value="C:plasma membrane"/>
    <property type="evidence" value="ECO:0007669"/>
    <property type="project" value="UniProtKB-SubCell"/>
</dbReference>
<evidence type="ECO:0000256" key="4">
    <source>
        <dbReference type="ARBA" id="ARBA00022475"/>
    </source>
</evidence>
<feature type="transmembrane region" description="Helical" evidence="8">
    <location>
        <begin position="68"/>
        <end position="89"/>
    </location>
</feature>
<dbReference type="PANTHER" id="PTHR30472">
    <property type="entry name" value="FERRIC ENTEROBACTIN TRANSPORT SYSTEM PERMEASE PROTEIN"/>
    <property type="match status" value="1"/>
</dbReference>
<keyword evidence="4" id="KW-1003">Cell membrane</keyword>
<dbReference type="OMA" id="WFLGGSR"/>
<dbReference type="EMBL" id="CP017803">
    <property type="protein sequence ID" value="ATZ58956.1"/>
    <property type="molecule type" value="Genomic_DNA"/>
</dbReference>
<dbReference type="InterPro" id="IPR000522">
    <property type="entry name" value="ABC_transptr_permease_BtuC"/>
</dbReference>
<dbReference type="FunFam" id="1.10.3470.10:FF:000001">
    <property type="entry name" value="Vitamin B12 ABC transporter permease BtuC"/>
    <property type="match status" value="1"/>
</dbReference>
<evidence type="ECO:0000313" key="9">
    <source>
        <dbReference type="EMBL" id="ATZ58956.1"/>
    </source>
</evidence>
<evidence type="ECO:0000256" key="7">
    <source>
        <dbReference type="ARBA" id="ARBA00023136"/>
    </source>
</evidence>
<evidence type="ECO:0000256" key="6">
    <source>
        <dbReference type="ARBA" id="ARBA00022989"/>
    </source>
</evidence>
<feature type="transmembrane region" description="Helical" evidence="8">
    <location>
        <begin position="194"/>
        <end position="216"/>
    </location>
</feature>
<dbReference type="GO" id="GO:0022857">
    <property type="term" value="F:transmembrane transporter activity"/>
    <property type="evidence" value="ECO:0007669"/>
    <property type="project" value="InterPro"/>
</dbReference>
<reference evidence="9 10" key="1">
    <citation type="submission" date="2016-10" db="EMBL/GenBank/DDBJ databases">
        <authorList>
            <person name="Varghese N."/>
        </authorList>
    </citation>
    <scope>NUCLEOTIDE SEQUENCE [LARGE SCALE GENOMIC DNA]</scope>
    <source>
        <strain evidence="9 10">KB11</strain>
    </source>
</reference>
<evidence type="ECO:0000256" key="5">
    <source>
        <dbReference type="ARBA" id="ARBA00022692"/>
    </source>
</evidence>
<feature type="transmembrane region" description="Helical" evidence="8">
    <location>
        <begin position="7"/>
        <end position="28"/>
    </location>
</feature>
<dbReference type="GO" id="GO:0033214">
    <property type="term" value="P:siderophore-iron import into cell"/>
    <property type="evidence" value="ECO:0007669"/>
    <property type="project" value="TreeGrafter"/>
</dbReference>
<evidence type="ECO:0000256" key="3">
    <source>
        <dbReference type="ARBA" id="ARBA00022448"/>
    </source>
</evidence>
<feature type="transmembrane region" description="Helical" evidence="8">
    <location>
        <begin position="242"/>
        <end position="263"/>
    </location>
</feature>
<dbReference type="RefSeq" id="WP_011954482.1">
    <property type="nucleotide sequence ID" value="NZ_CAYAUU010000023.1"/>
</dbReference>
<gene>
    <name evidence="9" type="ORF">BK798_00290</name>
</gene>
<accession>A0A2H4U4B9</accession>
<dbReference type="Gene3D" id="1.10.3470.10">
    <property type="entry name" value="ABC transporter involved in vitamin B12 uptake, BtuC"/>
    <property type="match status" value="1"/>
</dbReference>
<feature type="transmembrane region" description="Helical" evidence="8">
    <location>
        <begin position="311"/>
        <end position="329"/>
    </location>
</feature>
<feature type="transmembrane region" description="Helical" evidence="8">
    <location>
        <begin position="124"/>
        <end position="141"/>
    </location>
</feature>
<keyword evidence="3" id="KW-0813">Transport</keyword>
<dbReference type="SUPFAM" id="SSF81345">
    <property type="entry name" value="ABC transporter involved in vitamin B12 uptake, BtuC"/>
    <property type="match status" value="1"/>
</dbReference>
<dbReference type="Pfam" id="PF01032">
    <property type="entry name" value="FecCD"/>
    <property type="match status" value="1"/>
</dbReference>
<keyword evidence="5 8" id="KW-0812">Transmembrane</keyword>
<proteinExistence type="inferred from homology"/>
<dbReference type="InterPro" id="IPR037294">
    <property type="entry name" value="ABC_BtuC-like"/>
</dbReference>
<dbReference type="PANTHER" id="PTHR30472:SF70">
    <property type="entry name" value="MOLYBDATE IMPORT SYSTEM PERMEASE PROTEIN MOLB"/>
    <property type="match status" value="1"/>
</dbReference>
<comment type="similarity">
    <text evidence="2">Belongs to the binding-protein-dependent transport system permease family. FecCD subfamily.</text>
</comment>
<dbReference type="GeneID" id="78818042"/>
<protein>
    <submittedName>
        <fullName evidence="9">ABC transporter permease</fullName>
    </submittedName>
</protein>
<dbReference type="AlphaFoldDB" id="A0A2H4U4B9"/>
<feature type="transmembrane region" description="Helical" evidence="8">
    <location>
        <begin position="98"/>
        <end position="118"/>
    </location>
</feature>
<organism evidence="9 10">
    <name type="scientific">Methanobrevibacter smithii</name>
    <dbReference type="NCBI Taxonomy" id="2173"/>
    <lineage>
        <taxon>Archaea</taxon>
        <taxon>Methanobacteriati</taxon>
        <taxon>Methanobacteriota</taxon>
        <taxon>Methanomada group</taxon>
        <taxon>Methanobacteria</taxon>
        <taxon>Methanobacteriales</taxon>
        <taxon>Methanobacteriaceae</taxon>
        <taxon>Methanobrevibacter</taxon>
    </lineage>
</organism>
<keyword evidence="6 8" id="KW-1133">Transmembrane helix</keyword>
<evidence type="ECO:0000256" key="8">
    <source>
        <dbReference type="SAM" id="Phobius"/>
    </source>
</evidence>
<sequence length="337" mass="36009">MNEENKEILSIVLLVFLPIILFFASFLIGRYPIDPVDVIKTILCPIFPQLEVSQTITTIVFEIRLPRIIGAFVVGAALAMAGSAFQGIFKNPLVSSDLLGVSNGAGFGAALAILLSGLNVVTQIFAFVFGLISVSITYLISKSYKNGGILVLVLSGVAISAFFGALVSAVKFIADPDDKLPEIVYWLMGSLASITVDKLIMISVPIIIGVVVLMLLRWRINLLSMGDEEAQALGLNPSRTRLVVIAACTLLTSAAVSISGIIGWLGLVIPHMTRMIVGPDNKILIPASLSLGASFLLLIDNISRAVISIEIPIGILTAVIGVPIFLYLLRKGYSEWS</sequence>
<name>A0A2H4U4B9_METSM</name>
<comment type="subcellular location">
    <subcellularLocation>
        <location evidence="1">Cell membrane</location>
        <topology evidence="1">Multi-pass membrane protein</topology>
    </subcellularLocation>
</comment>
<feature type="transmembrane region" description="Helical" evidence="8">
    <location>
        <begin position="283"/>
        <end position="299"/>
    </location>
</feature>
<evidence type="ECO:0000313" key="10">
    <source>
        <dbReference type="Proteomes" id="UP000232133"/>
    </source>
</evidence>